<protein>
    <submittedName>
        <fullName evidence="1">Uncharacterized protein</fullName>
    </submittedName>
</protein>
<comment type="caution">
    <text evidence="1">The sequence shown here is derived from an EMBL/GenBank/DDBJ whole genome shotgun (WGS) entry which is preliminary data.</text>
</comment>
<reference evidence="1" key="1">
    <citation type="journal article" date="2022" name="bioRxiv">
        <title>Sequencing and chromosome-scale assembly of the giantPleurodeles waltlgenome.</title>
        <authorList>
            <person name="Brown T."/>
            <person name="Elewa A."/>
            <person name="Iarovenko S."/>
            <person name="Subramanian E."/>
            <person name="Araus A.J."/>
            <person name="Petzold A."/>
            <person name="Susuki M."/>
            <person name="Suzuki K.-i.T."/>
            <person name="Hayashi T."/>
            <person name="Toyoda A."/>
            <person name="Oliveira C."/>
            <person name="Osipova E."/>
            <person name="Leigh N.D."/>
            <person name="Simon A."/>
            <person name="Yun M.H."/>
        </authorList>
    </citation>
    <scope>NUCLEOTIDE SEQUENCE</scope>
    <source>
        <strain evidence="1">20211129_DDA</strain>
        <tissue evidence="1">Liver</tissue>
    </source>
</reference>
<keyword evidence="2" id="KW-1185">Reference proteome</keyword>
<evidence type="ECO:0000313" key="1">
    <source>
        <dbReference type="EMBL" id="KAJ1192781.1"/>
    </source>
</evidence>
<organism evidence="1 2">
    <name type="scientific">Pleurodeles waltl</name>
    <name type="common">Iberian ribbed newt</name>
    <dbReference type="NCBI Taxonomy" id="8319"/>
    <lineage>
        <taxon>Eukaryota</taxon>
        <taxon>Metazoa</taxon>
        <taxon>Chordata</taxon>
        <taxon>Craniata</taxon>
        <taxon>Vertebrata</taxon>
        <taxon>Euteleostomi</taxon>
        <taxon>Amphibia</taxon>
        <taxon>Batrachia</taxon>
        <taxon>Caudata</taxon>
        <taxon>Salamandroidea</taxon>
        <taxon>Salamandridae</taxon>
        <taxon>Pleurodelinae</taxon>
        <taxon>Pleurodeles</taxon>
    </lineage>
</organism>
<dbReference type="EMBL" id="JANPWB010000004">
    <property type="protein sequence ID" value="KAJ1192781.1"/>
    <property type="molecule type" value="Genomic_DNA"/>
</dbReference>
<name>A0AAV7UVY6_PLEWA</name>
<evidence type="ECO:0000313" key="2">
    <source>
        <dbReference type="Proteomes" id="UP001066276"/>
    </source>
</evidence>
<gene>
    <name evidence="1" type="ORF">NDU88_002087</name>
</gene>
<proteinExistence type="predicted"/>
<sequence>MFLAWIKNKLGQEDLEQEKFNKALDLSENYQRKYKLRYDSRYGVPNVKWRVGDMVLVKNPGFRTKGDMMLVKNPGFRIKGMLDPAWNLLDTEVPYDGVEFGVCGVPRQLIVVGVGVPAVDWGLTNKAPFLLNLPVSGS</sequence>
<dbReference type="AlphaFoldDB" id="A0AAV7UVY6"/>
<dbReference type="Proteomes" id="UP001066276">
    <property type="component" value="Chromosome 2_2"/>
</dbReference>
<accession>A0AAV7UVY6</accession>